<keyword evidence="2 5" id="KW-0689">Ribosomal protein</keyword>
<dbReference type="NCBIfam" id="TIGR00012">
    <property type="entry name" value="L29"/>
    <property type="match status" value="1"/>
</dbReference>
<dbReference type="InterPro" id="IPR018254">
    <property type="entry name" value="Ribosomal_uL29_CS"/>
</dbReference>
<dbReference type="RefSeq" id="WP_344823414.1">
    <property type="nucleotide sequence ID" value="NZ_BAABEZ010000013.1"/>
</dbReference>
<reference evidence="7" key="1">
    <citation type="journal article" date="2019" name="Int. J. Syst. Evol. Microbiol.">
        <title>The Global Catalogue of Microorganisms (GCM) 10K type strain sequencing project: providing services to taxonomists for standard genome sequencing and annotation.</title>
        <authorList>
            <consortium name="The Broad Institute Genomics Platform"/>
            <consortium name="The Broad Institute Genome Sequencing Center for Infectious Disease"/>
            <person name="Wu L."/>
            <person name="Ma J."/>
        </authorList>
    </citation>
    <scope>NUCLEOTIDE SEQUENCE [LARGE SCALE GENOMIC DNA]</scope>
    <source>
        <strain evidence="7">JCM 31921</strain>
    </source>
</reference>
<organism evidence="6 7">
    <name type="scientific">Rurimicrobium arvi</name>
    <dbReference type="NCBI Taxonomy" id="2049916"/>
    <lineage>
        <taxon>Bacteria</taxon>
        <taxon>Pseudomonadati</taxon>
        <taxon>Bacteroidota</taxon>
        <taxon>Chitinophagia</taxon>
        <taxon>Chitinophagales</taxon>
        <taxon>Chitinophagaceae</taxon>
        <taxon>Rurimicrobium</taxon>
    </lineage>
</organism>
<dbReference type="SUPFAM" id="SSF46561">
    <property type="entry name" value="Ribosomal protein L29 (L29p)"/>
    <property type="match status" value="1"/>
</dbReference>
<dbReference type="EMBL" id="BAABEZ010000013">
    <property type="protein sequence ID" value="GAA4451958.1"/>
    <property type="molecule type" value="Genomic_DNA"/>
</dbReference>
<dbReference type="Proteomes" id="UP001501410">
    <property type="component" value="Unassembled WGS sequence"/>
</dbReference>
<evidence type="ECO:0000256" key="2">
    <source>
        <dbReference type="ARBA" id="ARBA00022980"/>
    </source>
</evidence>
<keyword evidence="7" id="KW-1185">Reference proteome</keyword>
<name>A0ABP8MN88_9BACT</name>
<evidence type="ECO:0000313" key="6">
    <source>
        <dbReference type="EMBL" id="GAA4451958.1"/>
    </source>
</evidence>
<keyword evidence="3 5" id="KW-0687">Ribonucleoprotein</keyword>
<protein>
    <recommendedName>
        <fullName evidence="4 5">Large ribosomal subunit protein uL29</fullName>
    </recommendedName>
</protein>
<dbReference type="HAMAP" id="MF_00374">
    <property type="entry name" value="Ribosomal_uL29"/>
    <property type="match status" value="1"/>
</dbReference>
<evidence type="ECO:0000313" key="7">
    <source>
        <dbReference type="Proteomes" id="UP001501410"/>
    </source>
</evidence>
<evidence type="ECO:0000256" key="3">
    <source>
        <dbReference type="ARBA" id="ARBA00023274"/>
    </source>
</evidence>
<proteinExistence type="inferred from homology"/>
<dbReference type="InterPro" id="IPR036049">
    <property type="entry name" value="Ribosomal_uL29_sf"/>
</dbReference>
<gene>
    <name evidence="5 6" type="primary">rpmC</name>
    <name evidence="6" type="ORF">GCM10023092_10210</name>
</gene>
<comment type="caution">
    <text evidence="6">The sequence shown here is derived from an EMBL/GenBank/DDBJ whole genome shotgun (WGS) entry which is preliminary data.</text>
</comment>
<dbReference type="InterPro" id="IPR001854">
    <property type="entry name" value="Ribosomal_uL29"/>
</dbReference>
<dbReference type="GO" id="GO:0005840">
    <property type="term" value="C:ribosome"/>
    <property type="evidence" value="ECO:0007669"/>
    <property type="project" value="UniProtKB-KW"/>
</dbReference>
<evidence type="ECO:0000256" key="1">
    <source>
        <dbReference type="ARBA" id="ARBA00009254"/>
    </source>
</evidence>
<dbReference type="PROSITE" id="PS00579">
    <property type="entry name" value="RIBOSOMAL_L29"/>
    <property type="match status" value="1"/>
</dbReference>
<dbReference type="Gene3D" id="1.10.287.310">
    <property type="match status" value="1"/>
</dbReference>
<accession>A0ABP8MN88</accession>
<comment type="similarity">
    <text evidence="1 5">Belongs to the universal ribosomal protein uL29 family.</text>
</comment>
<dbReference type="Pfam" id="PF00831">
    <property type="entry name" value="Ribosomal_L29"/>
    <property type="match status" value="1"/>
</dbReference>
<evidence type="ECO:0000256" key="5">
    <source>
        <dbReference type="HAMAP-Rule" id="MF_00374"/>
    </source>
</evidence>
<evidence type="ECO:0000256" key="4">
    <source>
        <dbReference type="ARBA" id="ARBA00035204"/>
    </source>
</evidence>
<sequence>MAKKAKQEDYRSLDNQGLADKIAETELQLSRLSFSHAVNPIENPLTIRSLRREIARLKTEQTKRKAGI</sequence>